<dbReference type="SUPFAM" id="SSF53850">
    <property type="entry name" value="Periplasmic binding protein-like II"/>
    <property type="match status" value="1"/>
</dbReference>
<feature type="chain" id="PRO_5026875761" evidence="2">
    <location>
        <begin position="21"/>
        <end position="320"/>
    </location>
</feature>
<evidence type="ECO:0000256" key="2">
    <source>
        <dbReference type="SAM" id="SignalP"/>
    </source>
</evidence>
<feature type="signal peptide" evidence="2">
    <location>
        <begin position="1"/>
        <end position="20"/>
    </location>
</feature>
<dbReference type="Gene3D" id="3.40.190.10">
    <property type="entry name" value="Periplasmic binding protein-like II"/>
    <property type="match status" value="1"/>
</dbReference>
<dbReference type="AlphaFoldDB" id="A0A6M1LN80"/>
<dbReference type="PANTHER" id="PTHR42928">
    <property type="entry name" value="TRICARBOXYLATE-BINDING PROTEIN"/>
    <property type="match status" value="1"/>
</dbReference>
<sequence length="320" mass="33493">MKRRLLGALSALLFVLPAAAADLPERPIRIIVPAPPGGTSDIMARVLAEAAGPLLPRGAVVENRGGAGGNIAAAEVARAVADGTTILQCSFGPCGANPSLYANPGYDLLRDLAPVILTGAVRNVMSVRRDLPAQNVQELLALARARPGALTYGSSGVGASNHIGPELLRSLTGIEMQHVPYRGSGPATTDLIAGRIDVFFDNLPSILPHIRAGAVRPMAAVSAARLPELPDLPTFAEQGVEGMAIDSWFGFLAPMRTPSPAIAALNAAFGRALENEAVRRRLAELGVVVLGGTPEQMDTYMRGEVARWADVVRKQGIRAE</sequence>
<organism evidence="3 4">
    <name type="scientific">Falsiroseomonas algicola</name>
    <dbReference type="NCBI Taxonomy" id="2716930"/>
    <lineage>
        <taxon>Bacteria</taxon>
        <taxon>Pseudomonadati</taxon>
        <taxon>Pseudomonadota</taxon>
        <taxon>Alphaproteobacteria</taxon>
        <taxon>Acetobacterales</taxon>
        <taxon>Roseomonadaceae</taxon>
        <taxon>Falsiroseomonas</taxon>
    </lineage>
</organism>
<protein>
    <submittedName>
        <fullName evidence="3">Tripartite tricarboxylate transporter substrate binding protein</fullName>
    </submittedName>
</protein>
<comment type="caution">
    <text evidence="3">The sequence shown here is derived from an EMBL/GenBank/DDBJ whole genome shotgun (WGS) entry which is preliminary data.</text>
</comment>
<dbReference type="Pfam" id="PF03401">
    <property type="entry name" value="TctC"/>
    <property type="match status" value="1"/>
</dbReference>
<dbReference type="InterPro" id="IPR042100">
    <property type="entry name" value="Bug_dom1"/>
</dbReference>
<proteinExistence type="inferred from homology"/>
<evidence type="ECO:0000313" key="4">
    <source>
        <dbReference type="Proteomes" id="UP000475385"/>
    </source>
</evidence>
<comment type="similarity">
    <text evidence="1">Belongs to the UPF0065 (bug) family.</text>
</comment>
<dbReference type="PANTHER" id="PTHR42928:SF5">
    <property type="entry name" value="BLR1237 PROTEIN"/>
    <property type="match status" value="1"/>
</dbReference>
<accession>A0A6M1LN80</accession>
<keyword evidence="2" id="KW-0732">Signal</keyword>
<dbReference type="Gene3D" id="3.40.190.150">
    <property type="entry name" value="Bordetella uptake gene, domain 1"/>
    <property type="match status" value="1"/>
</dbReference>
<dbReference type="PIRSF" id="PIRSF017082">
    <property type="entry name" value="YflP"/>
    <property type="match status" value="1"/>
</dbReference>
<keyword evidence="4" id="KW-1185">Reference proteome</keyword>
<dbReference type="InterPro" id="IPR005064">
    <property type="entry name" value="BUG"/>
</dbReference>
<dbReference type="EMBL" id="JAAIKB010000007">
    <property type="protein sequence ID" value="NGM21831.1"/>
    <property type="molecule type" value="Genomic_DNA"/>
</dbReference>
<gene>
    <name evidence="3" type="ORF">G3576_17540</name>
</gene>
<name>A0A6M1LN80_9PROT</name>
<evidence type="ECO:0000313" key="3">
    <source>
        <dbReference type="EMBL" id="NGM21831.1"/>
    </source>
</evidence>
<evidence type="ECO:0000256" key="1">
    <source>
        <dbReference type="ARBA" id="ARBA00006987"/>
    </source>
</evidence>
<dbReference type="RefSeq" id="WP_164695742.1">
    <property type="nucleotide sequence ID" value="NZ_JAAIKB010000007.1"/>
</dbReference>
<reference evidence="3 4" key="1">
    <citation type="submission" date="2020-03" db="EMBL/GenBank/DDBJ databases">
        <title>Roseomonas stagni sp. nov., isolated from pond water in Japan.</title>
        <authorList>
            <person name="Furuhata K."/>
            <person name="Miyamoto H."/>
            <person name="Goto K."/>
        </authorList>
    </citation>
    <scope>NUCLEOTIDE SEQUENCE [LARGE SCALE GENOMIC DNA]</scope>
    <source>
        <strain evidence="3 4">PeD5</strain>
    </source>
</reference>
<dbReference type="Proteomes" id="UP000475385">
    <property type="component" value="Unassembled WGS sequence"/>
</dbReference>